<dbReference type="EMBL" id="JANUHA010000058">
    <property type="protein sequence ID" value="MCS0599627.1"/>
    <property type="molecule type" value="Genomic_DNA"/>
</dbReference>
<dbReference type="InterPro" id="IPR021027">
    <property type="entry name" value="Transposase_put_HTH"/>
</dbReference>
<comment type="caution">
    <text evidence="2">The sequence shown here is derived from an EMBL/GenBank/DDBJ whole genome shotgun (WGS) entry which is preliminary data.</text>
</comment>
<keyword evidence="3" id="KW-1185">Reference proteome</keyword>
<dbReference type="Pfam" id="PF12323">
    <property type="entry name" value="HTH_OrfB_IS605"/>
    <property type="match status" value="1"/>
</dbReference>
<accession>A0ABT2ATR6</accession>
<protein>
    <submittedName>
        <fullName evidence="2">Helix-turn-helix domain-containing protein</fullName>
    </submittedName>
</protein>
<organism evidence="2 3">
    <name type="scientific">Massilia agri</name>
    <dbReference type="NCBI Taxonomy" id="1886785"/>
    <lineage>
        <taxon>Bacteria</taxon>
        <taxon>Pseudomonadati</taxon>
        <taxon>Pseudomonadota</taxon>
        <taxon>Betaproteobacteria</taxon>
        <taxon>Burkholderiales</taxon>
        <taxon>Oxalobacteraceae</taxon>
        <taxon>Telluria group</taxon>
        <taxon>Massilia</taxon>
    </lineage>
</organism>
<feature type="non-terminal residue" evidence="2">
    <location>
        <position position="133"/>
    </location>
</feature>
<name>A0ABT2ATR6_9BURK</name>
<proteinExistence type="predicted"/>
<reference evidence="2 3" key="1">
    <citation type="submission" date="2022-08" db="EMBL/GenBank/DDBJ databases">
        <title>Reclassification of Massilia species as members of the genera Telluria, Duganella, Pseudoduganella, Mokoshia gen. nov. and Zemynaea gen. nov. using orthogonal and non-orthogonal genome-based approaches.</title>
        <authorList>
            <person name="Bowman J.P."/>
        </authorList>
    </citation>
    <scope>NUCLEOTIDE SEQUENCE [LARGE SCALE GENOMIC DNA]</scope>
    <source>
        <strain evidence="2 3">JCM 31661</strain>
    </source>
</reference>
<feature type="domain" description="Transposase putative helix-turn-helix" evidence="1">
    <location>
        <begin position="1"/>
        <end position="46"/>
    </location>
</feature>
<sequence length="133" mass="15551">MLLAHRIKIHPTLEQRGYFARAAGTARRVWNWALAEWQRQAAAGGKPNAMALKKQFNRIKYSDPAWLDENGQPWLRTIHRDAHAQPFSNLARAWTRYFEQRRSGKQAYPPAFKKKGRCRDALYLANDKFRIEG</sequence>
<dbReference type="Proteomes" id="UP001206572">
    <property type="component" value="Unassembled WGS sequence"/>
</dbReference>
<evidence type="ECO:0000313" key="3">
    <source>
        <dbReference type="Proteomes" id="UP001206572"/>
    </source>
</evidence>
<dbReference type="RefSeq" id="WP_258830619.1">
    <property type="nucleotide sequence ID" value="NZ_JANUHA010000058.1"/>
</dbReference>
<evidence type="ECO:0000259" key="1">
    <source>
        <dbReference type="Pfam" id="PF12323"/>
    </source>
</evidence>
<evidence type="ECO:0000313" key="2">
    <source>
        <dbReference type="EMBL" id="MCS0599627.1"/>
    </source>
</evidence>
<gene>
    <name evidence="2" type="ORF">NX780_25120</name>
</gene>